<dbReference type="AlphaFoldDB" id="A0A6G8AS33"/>
<keyword evidence="3" id="KW-1185">Reference proteome</keyword>
<name>A0A6G8AS33_9ENTE</name>
<dbReference type="Proteomes" id="UP000501747">
    <property type="component" value="Chromosome"/>
</dbReference>
<dbReference type="EMBL" id="CP049887">
    <property type="protein sequence ID" value="QIL47874.1"/>
    <property type="molecule type" value="Genomic_DNA"/>
</dbReference>
<organism evidence="2 3">
    <name type="scientific">Vagococcus hydrophili</name>
    <dbReference type="NCBI Taxonomy" id="2714947"/>
    <lineage>
        <taxon>Bacteria</taxon>
        <taxon>Bacillati</taxon>
        <taxon>Bacillota</taxon>
        <taxon>Bacilli</taxon>
        <taxon>Lactobacillales</taxon>
        <taxon>Enterococcaceae</taxon>
        <taxon>Vagococcus</taxon>
    </lineage>
</organism>
<evidence type="ECO:0000313" key="3">
    <source>
        <dbReference type="Proteomes" id="UP000501747"/>
    </source>
</evidence>
<evidence type="ECO:0000256" key="1">
    <source>
        <dbReference type="SAM" id="Phobius"/>
    </source>
</evidence>
<keyword evidence="1" id="KW-0812">Transmembrane</keyword>
<gene>
    <name evidence="2" type="ORF">G7082_04680</name>
</gene>
<keyword evidence="1" id="KW-0472">Membrane</keyword>
<dbReference type="KEGG" id="vhy:G7082_04680"/>
<feature type="transmembrane region" description="Helical" evidence="1">
    <location>
        <begin position="68"/>
        <end position="94"/>
    </location>
</feature>
<reference evidence="2 3" key="1">
    <citation type="submission" date="2020-03" db="EMBL/GenBank/DDBJ databases">
        <title>Vagococcus sp. nov., isolated from beetles.</title>
        <authorList>
            <person name="Hyun D.-W."/>
            <person name="Bae J.-W."/>
        </authorList>
    </citation>
    <scope>NUCLEOTIDE SEQUENCE [LARGE SCALE GENOMIC DNA]</scope>
    <source>
        <strain evidence="2 3">HDW17B</strain>
    </source>
</reference>
<proteinExistence type="predicted"/>
<dbReference type="RefSeq" id="WP_166034044.1">
    <property type="nucleotide sequence ID" value="NZ_CP049887.1"/>
</dbReference>
<evidence type="ECO:0000313" key="2">
    <source>
        <dbReference type="EMBL" id="QIL47874.1"/>
    </source>
</evidence>
<protein>
    <submittedName>
        <fullName evidence="2">Uncharacterized protein</fullName>
    </submittedName>
</protein>
<sequence>MKKSDLDKYNPKADEMTDFDFFNLGNLASEPTINKNNLSFWLPFFTSFVGLLILLLKSTYYLTNYGDSLTALAISLILILIISVLFSLLVQAIFKNIFT</sequence>
<keyword evidence="1" id="KW-1133">Transmembrane helix</keyword>
<feature type="transmembrane region" description="Helical" evidence="1">
    <location>
        <begin position="38"/>
        <end position="56"/>
    </location>
</feature>
<accession>A0A6G8AS33</accession>